<reference evidence="1 2" key="1">
    <citation type="journal article" date="2011" name="J. Bacteriol.">
        <title>Complete genome sequence of the industrial strain Ketogulonicigenium vulgare WSH-001.</title>
        <authorList>
            <person name="Liu L."/>
            <person name="Li Y."/>
            <person name="Zhang J."/>
            <person name="Zhou Z."/>
            <person name="Liu J."/>
            <person name="Li X."/>
            <person name="Zhou J."/>
            <person name="Du G."/>
            <person name="Wang L."/>
            <person name="Chen J."/>
        </authorList>
    </citation>
    <scope>NUCLEOTIDE SEQUENCE [LARGE SCALE GENOMIC DNA]</scope>
    <source>
        <strain evidence="1 2">WSH-001</strain>
    </source>
</reference>
<dbReference type="EMBL" id="CP002018">
    <property type="protein sequence ID" value="AEM42006.1"/>
    <property type="molecule type" value="Genomic_DNA"/>
</dbReference>
<evidence type="ECO:0000313" key="1">
    <source>
        <dbReference type="EMBL" id="AEM42006.1"/>
    </source>
</evidence>
<dbReference type="Proteomes" id="UP000000692">
    <property type="component" value="Chromosome"/>
</dbReference>
<evidence type="ECO:0000313" key="2">
    <source>
        <dbReference type="Proteomes" id="UP000000692"/>
    </source>
</evidence>
<organism evidence="1 2">
    <name type="scientific">Ketogulonicigenium vulgare (strain WSH-001)</name>
    <dbReference type="NCBI Taxonomy" id="759362"/>
    <lineage>
        <taxon>Bacteria</taxon>
        <taxon>Pseudomonadati</taxon>
        <taxon>Pseudomonadota</taxon>
        <taxon>Alphaproteobacteria</taxon>
        <taxon>Rhodobacterales</taxon>
        <taxon>Roseobacteraceae</taxon>
        <taxon>Ketogulonicigenium</taxon>
    </lineage>
</organism>
<dbReference type="AlphaFoldDB" id="F9Y5T1"/>
<gene>
    <name evidence="1" type="ordered locus">KVU_2167</name>
</gene>
<proteinExistence type="predicted"/>
<keyword evidence="2" id="KW-1185">Reference proteome</keyword>
<dbReference type="KEGG" id="kvl:KVU_2167"/>
<protein>
    <submittedName>
        <fullName evidence="1">Uncharacterized protein</fullName>
    </submittedName>
</protein>
<accession>F9Y5T1</accession>
<sequence length="42" mass="4441">MGATSAPLGYHPFDTKLLHSFYIPGASAALAPLARLNSRDVI</sequence>
<dbReference type="HOGENOM" id="CLU_3252753_0_0_5"/>
<name>F9Y5T1_KETVW</name>